<protein>
    <submittedName>
        <fullName evidence="2">Transmembrane signal receptor</fullName>
    </submittedName>
</protein>
<proteinExistence type="predicted"/>
<dbReference type="AlphaFoldDB" id="A0AAV3QJK9"/>
<feature type="domain" description="Reverse transcriptase Ty1/copia-type" evidence="1">
    <location>
        <begin position="11"/>
        <end position="120"/>
    </location>
</feature>
<evidence type="ECO:0000313" key="3">
    <source>
        <dbReference type="Proteomes" id="UP001454036"/>
    </source>
</evidence>
<reference evidence="2 3" key="1">
    <citation type="submission" date="2024-01" db="EMBL/GenBank/DDBJ databases">
        <title>The complete chloroplast genome sequence of Lithospermum erythrorhizon: insights into the phylogenetic relationship among Boraginaceae species and the maternal lineages of purple gromwells.</title>
        <authorList>
            <person name="Okada T."/>
            <person name="Watanabe K."/>
        </authorList>
    </citation>
    <scope>NUCLEOTIDE SEQUENCE [LARGE SCALE GENOMIC DNA]</scope>
</reference>
<evidence type="ECO:0000259" key="1">
    <source>
        <dbReference type="Pfam" id="PF07727"/>
    </source>
</evidence>
<evidence type="ECO:0000313" key="2">
    <source>
        <dbReference type="EMBL" id="GAA0163316.1"/>
    </source>
</evidence>
<dbReference type="Pfam" id="PF07727">
    <property type="entry name" value="RVT_2"/>
    <property type="match status" value="1"/>
</dbReference>
<name>A0AAV3QJK9_LITER</name>
<keyword evidence="3" id="KW-1185">Reference proteome</keyword>
<keyword evidence="2" id="KW-0472">Membrane</keyword>
<comment type="caution">
    <text evidence="2">The sequence shown here is derived from an EMBL/GenBank/DDBJ whole genome shotgun (WGS) entry which is preliminary data.</text>
</comment>
<dbReference type="EMBL" id="BAABME010004716">
    <property type="protein sequence ID" value="GAA0163316.1"/>
    <property type="molecule type" value="Genomic_DNA"/>
</dbReference>
<dbReference type="InterPro" id="IPR013103">
    <property type="entry name" value="RVT_2"/>
</dbReference>
<organism evidence="2 3">
    <name type="scientific">Lithospermum erythrorhizon</name>
    <name type="common">Purple gromwell</name>
    <name type="synonym">Lithospermum officinale var. erythrorhizon</name>
    <dbReference type="NCBI Taxonomy" id="34254"/>
    <lineage>
        <taxon>Eukaryota</taxon>
        <taxon>Viridiplantae</taxon>
        <taxon>Streptophyta</taxon>
        <taxon>Embryophyta</taxon>
        <taxon>Tracheophyta</taxon>
        <taxon>Spermatophyta</taxon>
        <taxon>Magnoliopsida</taxon>
        <taxon>eudicotyledons</taxon>
        <taxon>Gunneridae</taxon>
        <taxon>Pentapetalae</taxon>
        <taxon>asterids</taxon>
        <taxon>lamiids</taxon>
        <taxon>Boraginales</taxon>
        <taxon>Boraginaceae</taxon>
        <taxon>Boraginoideae</taxon>
        <taxon>Lithospermeae</taxon>
        <taxon>Lithospermum</taxon>
    </lineage>
</organism>
<accession>A0AAV3QJK9</accession>
<dbReference type="Proteomes" id="UP001454036">
    <property type="component" value="Unassembled WGS sequence"/>
</dbReference>
<sequence>MVEEINALCDNGTWDFVDLPVGKWAVGCKWIFVVKTNLDGSIARLKACLVSKGYPQTYGVDYLDTFAPVAKLASVRLFLSLAATYDWQLFQLDIKNAFLHGDLEEEVYMEQPPGFIAQGEYG</sequence>
<gene>
    <name evidence="2" type="ORF">LIER_19212</name>
</gene>
<keyword evidence="2" id="KW-0812">Transmembrane</keyword>
<keyword evidence="2" id="KW-0675">Receptor</keyword>